<keyword evidence="6 11" id="KW-0658">Purine biosynthesis</keyword>
<keyword evidence="4 11" id="KW-0436">Ligase</keyword>
<comment type="caution">
    <text evidence="14">The sequence shown here is derived from an EMBL/GenBank/DDBJ whole genome shotgun (WGS) entry which is preliminary data.</text>
</comment>
<comment type="pathway">
    <text evidence="2 11">Purine metabolism; IMP biosynthesis via de novo pathway; N(1)-(5-phospho-D-ribosyl)glycinamide from 5-phospho-alpha-D-ribose 1-diphosphate: step 2/2.</text>
</comment>
<reference evidence="14 15" key="1">
    <citation type="submission" date="2021-01" db="EMBL/GenBank/DDBJ databases">
        <title>Genome public.</title>
        <authorList>
            <person name="Liu C."/>
            <person name="Sun Q."/>
        </authorList>
    </citation>
    <scope>NUCLEOTIDE SEQUENCE [LARGE SCALE GENOMIC DNA]</scope>
    <source>
        <strain evidence="14 15">YIM B02515</strain>
    </source>
</reference>
<sequence>MKILIIGGGGREHAIAWKLSQSAKVHEIYCAPGNAGTALENKCKNIDITNYDELINFAVEEKIDITIVGPEVPLIDGIVDRFKERGLKIFGPSKAAAKLEGSKAFSKEFMKKYGVRTAEYEVFYNPKEAAEYLFRASYPIVIKADGAAAGKGVVIANNFEEAKKCIESFMIEDVFKGSGKKIIIEEFLDGVEASILAVTDGNVIVPFLSSKDHKRIYDKDKGPNTGGMGAICPNPYCTEEVLKEFKENILKPTLRGFKEEKMDYIGIVFFGVMICKKGVYLLEYNVRMGDPETQAVLPLMETDFTHVILEALNKNLSELKIKWKNKYSCCVVAASKGYPEEYKTGFNIGNINKIRGKVFTAGAVFKDGEIKTSGGRVLSVVSLEDNPSRAREVAYGDLEKIEFENIYYRKDIGN</sequence>
<dbReference type="InterPro" id="IPR011761">
    <property type="entry name" value="ATP-grasp"/>
</dbReference>
<dbReference type="Gene3D" id="3.90.600.10">
    <property type="entry name" value="Phosphoribosylglycinamide synthetase, C-terminal domain"/>
    <property type="match status" value="1"/>
</dbReference>
<feature type="domain" description="ATP-grasp" evidence="13">
    <location>
        <begin position="107"/>
        <end position="313"/>
    </location>
</feature>
<dbReference type="Gene3D" id="3.40.50.20">
    <property type="match status" value="1"/>
</dbReference>
<keyword evidence="15" id="KW-1185">Reference proteome</keyword>
<dbReference type="EMBL" id="JAESWC010000004">
    <property type="protein sequence ID" value="MBL4936218.1"/>
    <property type="molecule type" value="Genomic_DNA"/>
</dbReference>
<evidence type="ECO:0000313" key="15">
    <source>
        <dbReference type="Proteomes" id="UP000632377"/>
    </source>
</evidence>
<dbReference type="Proteomes" id="UP000632377">
    <property type="component" value="Unassembled WGS sequence"/>
</dbReference>
<dbReference type="Pfam" id="PF02844">
    <property type="entry name" value="GARS_N"/>
    <property type="match status" value="1"/>
</dbReference>
<comment type="catalytic activity">
    <reaction evidence="11">
        <text>5-phospho-beta-D-ribosylamine + glycine + ATP = N(1)-(5-phospho-beta-D-ribosyl)glycinamide + ADP + phosphate + H(+)</text>
        <dbReference type="Rhea" id="RHEA:17453"/>
        <dbReference type="ChEBI" id="CHEBI:15378"/>
        <dbReference type="ChEBI" id="CHEBI:30616"/>
        <dbReference type="ChEBI" id="CHEBI:43474"/>
        <dbReference type="ChEBI" id="CHEBI:57305"/>
        <dbReference type="ChEBI" id="CHEBI:58681"/>
        <dbReference type="ChEBI" id="CHEBI:143788"/>
        <dbReference type="ChEBI" id="CHEBI:456216"/>
        <dbReference type="EC" id="6.3.4.13"/>
    </reaction>
</comment>
<evidence type="ECO:0000256" key="10">
    <source>
        <dbReference type="ARBA" id="ARBA00042864"/>
    </source>
</evidence>
<protein>
    <recommendedName>
        <fullName evidence="3 11">Phosphoribosylamine--glycine ligase</fullName>
        <ecNumber evidence="3 11">6.3.4.13</ecNumber>
    </recommendedName>
    <alternativeName>
        <fullName evidence="11">GARS</fullName>
    </alternativeName>
    <alternativeName>
        <fullName evidence="9 11">Glycinamide ribonucleotide synthetase</fullName>
    </alternativeName>
    <alternativeName>
        <fullName evidence="10 11">Phosphoribosylglycinamide synthetase</fullName>
    </alternativeName>
</protein>
<dbReference type="SMART" id="SM01209">
    <property type="entry name" value="GARS_A"/>
    <property type="match status" value="1"/>
</dbReference>
<evidence type="ECO:0000256" key="12">
    <source>
        <dbReference type="PROSITE-ProRule" id="PRU00409"/>
    </source>
</evidence>
<comment type="similarity">
    <text evidence="8 11">Belongs to the GARS family.</text>
</comment>
<organism evidence="14 15">
    <name type="scientific">Clostridium rhizosphaerae</name>
    <dbReference type="NCBI Taxonomy" id="2803861"/>
    <lineage>
        <taxon>Bacteria</taxon>
        <taxon>Bacillati</taxon>
        <taxon>Bacillota</taxon>
        <taxon>Clostridia</taxon>
        <taxon>Eubacteriales</taxon>
        <taxon>Clostridiaceae</taxon>
        <taxon>Clostridium</taxon>
    </lineage>
</organism>
<evidence type="ECO:0000256" key="4">
    <source>
        <dbReference type="ARBA" id="ARBA00022598"/>
    </source>
</evidence>
<dbReference type="InterPro" id="IPR016185">
    <property type="entry name" value="PreATP-grasp_dom_sf"/>
</dbReference>
<dbReference type="InterPro" id="IPR020560">
    <property type="entry name" value="PRibGlycinamide_synth_C-dom"/>
</dbReference>
<dbReference type="NCBIfam" id="TIGR00877">
    <property type="entry name" value="purD"/>
    <property type="match status" value="1"/>
</dbReference>
<dbReference type="InterPro" id="IPR011054">
    <property type="entry name" value="Rudment_hybrid_motif"/>
</dbReference>
<keyword evidence="7 12" id="KW-0067">ATP-binding</keyword>
<dbReference type="InterPro" id="IPR000115">
    <property type="entry name" value="PRibGlycinamide_synth"/>
</dbReference>
<dbReference type="InterPro" id="IPR013815">
    <property type="entry name" value="ATP_grasp_subdomain_1"/>
</dbReference>
<gene>
    <name evidence="11 14" type="primary">purD</name>
    <name evidence="14" type="ORF">JK636_10650</name>
</gene>
<dbReference type="SUPFAM" id="SSF56059">
    <property type="entry name" value="Glutathione synthetase ATP-binding domain-like"/>
    <property type="match status" value="1"/>
</dbReference>
<dbReference type="HAMAP" id="MF_00138">
    <property type="entry name" value="GARS"/>
    <property type="match status" value="1"/>
</dbReference>
<dbReference type="Pfam" id="PF02843">
    <property type="entry name" value="GARS_C"/>
    <property type="match status" value="1"/>
</dbReference>
<dbReference type="Gene3D" id="3.30.470.20">
    <property type="entry name" value="ATP-grasp fold, B domain"/>
    <property type="match status" value="1"/>
</dbReference>
<evidence type="ECO:0000256" key="6">
    <source>
        <dbReference type="ARBA" id="ARBA00022755"/>
    </source>
</evidence>
<evidence type="ECO:0000313" key="14">
    <source>
        <dbReference type="EMBL" id="MBL4936218.1"/>
    </source>
</evidence>
<dbReference type="SUPFAM" id="SSF52440">
    <property type="entry name" value="PreATP-grasp domain"/>
    <property type="match status" value="1"/>
</dbReference>
<evidence type="ECO:0000256" key="9">
    <source>
        <dbReference type="ARBA" id="ARBA00042242"/>
    </source>
</evidence>
<dbReference type="InterPro" id="IPR020562">
    <property type="entry name" value="PRibGlycinamide_synth_N"/>
</dbReference>
<evidence type="ECO:0000256" key="8">
    <source>
        <dbReference type="ARBA" id="ARBA00038345"/>
    </source>
</evidence>
<evidence type="ECO:0000256" key="5">
    <source>
        <dbReference type="ARBA" id="ARBA00022741"/>
    </source>
</evidence>
<dbReference type="EC" id="6.3.4.13" evidence="3 11"/>
<evidence type="ECO:0000256" key="11">
    <source>
        <dbReference type="HAMAP-Rule" id="MF_00138"/>
    </source>
</evidence>
<dbReference type="Gene3D" id="3.30.1490.20">
    <property type="entry name" value="ATP-grasp fold, A domain"/>
    <property type="match status" value="1"/>
</dbReference>
<name>A0ABS1TE11_9CLOT</name>
<dbReference type="PANTHER" id="PTHR43472">
    <property type="entry name" value="PHOSPHORIBOSYLAMINE--GLYCINE LIGASE"/>
    <property type="match status" value="1"/>
</dbReference>
<accession>A0ABS1TE11</accession>
<dbReference type="GO" id="GO:0004637">
    <property type="term" value="F:phosphoribosylamine-glycine ligase activity"/>
    <property type="evidence" value="ECO:0007669"/>
    <property type="project" value="UniProtKB-EC"/>
</dbReference>
<keyword evidence="5 12" id="KW-0547">Nucleotide-binding</keyword>
<evidence type="ECO:0000256" key="2">
    <source>
        <dbReference type="ARBA" id="ARBA00005174"/>
    </source>
</evidence>
<proteinExistence type="inferred from homology"/>
<dbReference type="Pfam" id="PF01071">
    <property type="entry name" value="GARS_A"/>
    <property type="match status" value="1"/>
</dbReference>
<dbReference type="SUPFAM" id="SSF51246">
    <property type="entry name" value="Rudiment single hybrid motif"/>
    <property type="match status" value="1"/>
</dbReference>
<dbReference type="InterPro" id="IPR037123">
    <property type="entry name" value="PRibGlycinamide_synth_C_sf"/>
</dbReference>
<evidence type="ECO:0000259" key="13">
    <source>
        <dbReference type="PROSITE" id="PS50975"/>
    </source>
</evidence>
<evidence type="ECO:0000256" key="1">
    <source>
        <dbReference type="ARBA" id="ARBA00001936"/>
    </source>
</evidence>
<dbReference type="RefSeq" id="WP_202748912.1">
    <property type="nucleotide sequence ID" value="NZ_JAESWC010000004.1"/>
</dbReference>
<evidence type="ECO:0000256" key="3">
    <source>
        <dbReference type="ARBA" id="ARBA00013255"/>
    </source>
</evidence>
<dbReference type="PANTHER" id="PTHR43472:SF1">
    <property type="entry name" value="PHOSPHORIBOSYLAMINE--GLYCINE LIGASE, CHLOROPLASTIC"/>
    <property type="match status" value="1"/>
</dbReference>
<comment type="cofactor">
    <cofactor evidence="1">
        <name>Mn(2+)</name>
        <dbReference type="ChEBI" id="CHEBI:29035"/>
    </cofactor>
</comment>
<dbReference type="InterPro" id="IPR020561">
    <property type="entry name" value="PRibGlycinamid_synth_ATP-grasp"/>
</dbReference>
<dbReference type="PROSITE" id="PS50975">
    <property type="entry name" value="ATP_GRASP"/>
    <property type="match status" value="1"/>
</dbReference>
<evidence type="ECO:0000256" key="7">
    <source>
        <dbReference type="ARBA" id="ARBA00022840"/>
    </source>
</evidence>
<dbReference type="SMART" id="SM01210">
    <property type="entry name" value="GARS_C"/>
    <property type="match status" value="1"/>
</dbReference>